<dbReference type="InterPro" id="IPR036390">
    <property type="entry name" value="WH_DNA-bd_sf"/>
</dbReference>
<dbReference type="Gene3D" id="1.10.10.10">
    <property type="entry name" value="Winged helix-like DNA-binding domain superfamily/Winged helix DNA-binding domain"/>
    <property type="match status" value="1"/>
</dbReference>
<dbReference type="AlphaFoldDB" id="A0A4P7D511"/>
<dbReference type="FunFam" id="1.10.10.10:FF:000001">
    <property type="entry name" value="LysR family transcriptional regulator"/>
    <property type="match status" value="1"/>
</dbReference>
<dbReference type="KEGG" id="ppai:E1956_35960"/>
<sequence>MLDLNDVYYFVQVVEHKGITAAAHALDVPKSSLSRRILALEATLDARLIQRTSRRFVVTDVGEAFYKHAVAMLVEAEAAESVVRQRTAEPSGTIRMTCSVAFAQLALAELIPKFMAGYPRVRIVQHATNRHVDPLQEGFDLCLRAHSTPLPDSTLVQRYLATTPWHLFAGPAYLKRKGVPRSPADLAEHDGVALGGGHDTHAWRLLESPDAGRAEVIPFEPKLLSDDMATLKVAACQSVGIVALPGYVGQAEVKTGQLVRVLPRWTAGVATISLLMPSRRGLLPSVRAFVDFLVERVPIAVQC</sequence>
<dbReference type="PROSITE" id="PS50931">
    <property type="entry name" value="HTH_LYSR"/>
    <property type="match status" value="1"/>
</dbReference>
<evidence type="ECO:0000313" key="7">
    <source>
        <dbReference type="Proteomes" id="UP000295727"/>
    </source>
</evidence>
<evidence type="ECO:0000259" key="5">
    <source>
        <dbReference type="PROSITE" id="PS50931"/>
    </source>
</evidence>
<dbReference type="Proteomes" id="UP000295727">
    <property type="component" value="Chromosome 4"/>
</dbReference>
<dbReference type="GO" id="GO:0006351">
    <property type="term" value="P:DNA-templated transcription"/>
    <property type="evidence" value="ECO:0007669"/>
    <property type="project" value="TreeGrafter"/>
</dbReference>
<evidence type="ECO:0000313" key="6">
    <source>
        <dbReference type="EMBL" id="QBR03789.1"/>
    </source>
</evidence>
<name>A0A4P7D511_9BURK</name>
<proteinExistence type="inferred from homology"/>
<dbReference type="InterPro" id="IPR058163">
    <property type="entry name" value="LysR-type_TF_proteobact-type"/>
</dbReference>
<dbReference type="Gene3D" id="3.40.190.290">
    <property type="match status" value="1"/>
</dbReference>
<keyword evidence="2" id="KW-0805">Transcription regulation</keyword>
<dbReference type="InterPro" id="IPR000847">
    <property type="entry name" value="LysR_HTH_N"/>
</dbReference>
<reference evidence="6 7" key="1">
    <citation type="submission" date="2019-03" db="EMBL/GenBank/DDBJ databases">
        <title>Paraburkholderia sp. 7MH5, isolated from subtropical forest soil.</title>
        <authorList>
            <person name="Gao Z.-H."/>
            <person name="Qiu L.-H."/>
        </authorList>
    </citation>
    <scope>NUCLEOTIDE SEQUENCE [LARGE SCALE GENOMIC DNA]</scope>
    <source>
        <strain evidence="6 7">7MH5</strain>
    </source>
</reference>
<evidence type="ECO:0000256" key="1">
    <source>
        <dbReference type="ARBA" id="ARBA00009437"/>
    </source>
</evidence>
<dbReference type="Pfam" id="PF00126">
    <property type="entry name" value="HTH_1"/>
    <property type="match status" value="1"/>
</dbReference>
<dbReference type="InterPro" id="IPR036388">
    <property type="entry name" value="WH-like_DNA-bd_sf"/>
</dbReference>
<evidence type="ECO:0000256" key="3">
    <source>
        <dbReference type="ARBA" id="ARBA00023125"/>
    </source>
</evidence>
<dbReference type="PANTHER" id="PTHR30537">
    <property type="entry name" value="HTH-TYPE TRANSCRIPTIONAL REGULATOR"/>
    <property type="match status" value="1"/>
</dbReference>
<dbReference type="EMBL" id="CP038151">
    <property type="protein sequence ID" value="QBR03789.1"/>
    <property type="molecule type" value="Genomic_DNA"/>
</dbReference>
<accession>A0A4P7D511</accession>
<dbReference type="SUPFAM" id="SSF53850">
    <property type="entry name" value="Periplasmic binding protein-like II"/>
    <property type="match status" value="1"/>
</dbReference>
<evidence type="ECO:0000256" key="2">
    <source>
        <dbReference type="ARBA" id="ARBA00023015"/>
    </source>
</evidence>
<dbReference type="OrthoDB" id="5671700at2"/>
<keyword evidence="7" id="KW-1185">Reference proteome</keyword>
<dbReference type="SUPFAM" id="SSF46785">
    <property type="entry name" value="Winged helix' DNA-binding domain"/>
    <property type="match status" value="1"/>
</dbReference>
<evidence type="ECO:0000256" key="4">
    <source>
        <dbReference type="ARBA" id="ARBA00023163"/>
    </source>
</evidence>
<keyword evidence="3" id="KW-0238">DNA-binding</keyword>
<dbReference type="Pfam" id="PF03466">
    <property type="entry name" value="LysR_substrate"/>
    <property type="match status" value="1"/>
</dbReference>
<dbReference type="InterPro" id="IPR005119">
    <property type="entry name" value="LysR_subst-bd"/>
</dbReference>
<dbReference type="PANTHER" id="PTHR30537:SF31">
    <property type="entry name" value="TRANSCRIPTIONAL REGULATOR, LYSR FAMILY"/>
    <property type="match status" value="1"/>
</dbReference>
<dbReference type="GO" id="GO:0043565">
    <property type="term" value="F:sequence-specific DNA binding"/>
    <property type="evidence" value="ECO:0007669"/>
    <property type="project" value="TreeGrafter"/>
</dbReference>
<dbReference type="GO" id="GO:0003700">
    <property type="term" value="F:DNA-binding transcription factor activity"/>
    <property type="evidence" value="ECO:0007669"/>
    <property type="project" value="InterPro"/>
</dbReference>
<comment type="similarity">
    <text evidence="1">Belongs to the LysR transcriptional regulatory family.</text>
</comment>
<feature type="domain" description="HTH lysR-type" evidence="5">
    <location>
        <begin position="2"/>
        <end position="59"/>
    </location>
</feature>
<gene>
    <name evidence="6" type="ORF">E1956_35960</name>
</gene>
<keyword evidence="4" id="KW-0804">Transcription</keyword>
<protein>
    <submittedName>
        <fullName evidence="6">LysR family transcriptional regulator</fullName>
    </submittedName>
</protein>
<organism evidence="6 7">
    <name type="scientific">Paraburkholderia pallida</name>
    <dbReference type="NCBI Taxonomy" id="2547399"/>
    <lineage>
        <taxon>Bacteria</taxon>
        <taxon>Pseudomonadati</taxon>
        <taxon>Pseudomonadota</taxon>
        <taxon>Betaproteobacteria</taxon>
        <taxon>Burkholderiales</taxon>
        <taxon>Burkholderiaceae</taxon>
        <taxon>Paraburkholderia</taxon>
    </lineage>
</organism>